<gene>
    <name evidence="3" type="ORF">MES4922_160053</name>
</gene>
<evidence type="ECO:0000313" key="3">
    <source>
        <dbReference type="EMBL" id="CAH2396151.1"/>
    </source>
</evidence>
<reference evidence="3" key="1">
    <citation type="submission" date="2022-03" db="EMBL/GenBank/DDBJ databases">
        <authorList>
            <person name="Brunel B."/>
        </authorList>
    </citation>
    <scope>NUCLEOTIDE SEQUENCE</scope>
    <source>
        <strain evidence="3">STM4922sample</strain>
    </source>
</reference>
<sequence>MLLRDMHYTPMVFSSFSVTQRRRMIISGAMTTTIQTIRDDFSLLDEWEDRYRYVIELGEALPPFPDEERNPANKVPGCVSQVWLTTEYGPGPDPVVTFAGDSDAHIVRGLVAIMLALFSRRPASEIQKTDAEATLKALGLDEHLSPQRANGLRSMVKRIKRDAEAALKQTA</sequence>
<dbReference type="Proteomes" id="UP001152604">
    <property type="component" value="Unassembled WGS sequence"/>
</dbReference>
<dbReference type="Pfam" id="PF02657">
    <property type="entry name" value="SufE"/>
    <property type="match status" value="1"/>
</dbReference>
<comment type="caution">
    <text evidence="3">The sequence shown here is derived from an EMBL/GenBank/DDBJ whole genome shotgun (WGS) entry which is preliminary data.</text>
</comment>
<dbReference type="InterPro" id="IPR003808">
    <property type="entry name" value="Fe-S_metab-assoc_dom"/>
</dbReference>
<dbReference type="SUPFAM" id="SSF82649">
    <property type="entry name" value="SufE/NifU"/>
    <property type="match status" value="1"/>
</dbReference>
<protein>
    <submittedName>
        <fullName evidence="3">Uncharacterized SufE-like protein R01000</fullName>
    </submittedName>
</protein>
<name>A0ABN8JG75_9HYPH</name>
<dbReference type="PANTHER" id="PTHR43597:SF5">
    <property type="entry name" value="SUFE-LIKE PROTEIN 2, CHLOROPLASTIC"/>
    <property type="match status" value="1"/>
</dbReference>
<organism evidence="3 4">
    <name type="scientific">Mesorhizobium ventifaucium</name>
    <dbReference type="NCBI Taxonomy" id="666020"/>
    <lineage>
        <taxon>Bacteria</taxon>
        <taxon>Pseudomonadati</taxon>
        <taxon>Pseudomonadota</taxon>
        <taxon>Alphaproteobacteria</taxon>
        <taxon>Hyphomicrobiales</taxon>
        <taxon>Phyllobacteriaceae</taxon>
        <taxon>Mesorhizobium</taxon>
    </lineage>
</organism>
<dbReference type="Gene3D" id="3.90.1010.10">
    <property type="match status" value="1"/>
</dbReference>
<dbReference type="EMBL" id="CAKXZS010000008">
    <property type="protein sequence ID" value="CAH2396151.1"/>
    <property type="molecule type" value="Genomic_DNA"/>
</dbReference>
<proteinExistence type="inferred from homology"/>
<evidence type="ECO:0000259" key="2">
    <source>
        <dbReference type="Pfam" id="PF02657"/>
    </source>
</evidence>
<keyword evidence="4" id="KW-1185">Reference proteome</keyword>
<accession>A0ABN8JG75</accession>
<dbReference type="PANTHER" id="PTHR43597">
    <property type="entry name" value="SULFUR ACCEPTOR PROTEIN CSDE"/>
    <property type="match status" value="1"/>
</dbReference>
<evidence type="ECO:0000313" key="4">
    <source>
        <dbReference type="Proteomes" id="UP001152604"/>
    </source>
</evidence>
<comment type="similarity">
    <text evidence="1">Belongs to the SufE family.</text>
</comment>
<evidence type="ECO:0000256" key="1">
    <source>
        <dbReference type="ARBA" id="ARBA00010282"/>
    </source>
</evidence>
<feature type="domain" description="Fe-S metabolism associated" evidence="2">
    <location>
        <begin position="39"/>
        <end position="161"/>
    </location>
</feature>